<keyword evidence="1" id="KW-0472">Membrane</keyword>
<dbReference type="AlphaFoldDB" id="A0A0K9YJ46"/>
<evidence type="ECO:0000313" key="3">
    <source>
        <dbReference type="EMBL" id="KNB68728.1"/>
    </source>
</evidence>
<dbReference type="OrthoDB" id="2476561at2"/>
<protein>
    <submittedName>
        <fullName evidence="3">Uncharacterized protein</fullName>
    </submittedName>
</protein>
<evidence type="ECO:0000313" key="5">
    <source>
        <dbReference type="Proteomes" id="UP000319578"/>
    </source>
</evidence>
<dbReference type="PATRIC" id="fig|54915.3.peg.655"/>
<sequence>MSVTPFIIAVFVLVFVAFVLTFRIGLNPEEATQRSFGHRSRNLLYIYGIVTLILLIALSVYLYNL</sequence>
<reference evidence="2 5" key="3">
    <citation type="submission" date="2019-06" db="EMBL/GenBank/DDBJ databases">
        <title>Whole genome shotgun sequence of Brevibacillus reuszeri NBRC 15719.</title>
        <authorList>
            <person name="Hosoyama A."/>
            <person name="Uohara A."/>
            <person name="Ohji S."/>
            <person name="Ichikawa N."/>
        </authorList>
    </citation>
    <scope>NUCLEOTIDE SEQUENCE [LARGE SCALE GENOMIC DNA]</scope>
    <source>
        <strain evidence="2 5">NBRC 15719</strain>
    </source>
</reference>
<dbReference type="EMBL" id="BJON01000011">
    <property type="protein sequence ID" value="GED69242.1"/>
    <property type="molecule type" value="Genomic_DNA"/>
</dbReference>
<feature type="transmembrane region" description="Helical" evidence="1">
    <location>
        <begin position="6"/>
        <end position="24"/>
    </location>
</feature>
<accession>A0A0K9YJ46</accession>
<dbReference type="Proteomes" id="UP000036834">
    <property type="component" value="Unassembled WGS sequence"/>
</dbReference>
<evidence type="ECO:0000313" key="2">
    <source>
        <dbReference type="EMBL" id="GED69242.1"/>
    </source>
</evidence>
<evidence type="ECO:0000313" key="4">
    <source>
        <dbReference type="Proteomes" id="UP000036834"/>
    </source>
</evidence>
<reference evidence="3" key="2">
    <citation type="submission" date="2015-07" db="EMBL/GenBank/DDBJ databases">
        <title>MeaNS - Measles Nucleotide Surveillance Program.</title>
        <authorList>
            <person name="Tran T."/>
            <person name="Druce J."/>
        </authorList>
    </citation>
    <scope>NUCLEOTIDE SEQUENCE</scope>
    <source>
        <strain evidence="3">DSM 9887</strain>
    </source>
</reference>
<name>A0A0K9YJ46_9BACL</name>
<reference evidence="4" key="1">
    <citation type="submission" date="2015-07" db="EMBL/GenBank/DDBJ databases">
        <title>Genome sequencing project for genomic taxonomy and phylogenomics of Bacillus-like bacteria.</title>
        <authorList>
            <person name="Liu B."/>
            <person name="Wang J."/>
            <person name="Zhu Y."/>
            <person name="Liu G."/>
            <person name="Chen Q."/>
            <person name="Chen Z."/>
            <person name="Lan J."/>
            <person name="Che J."/>
            <person name="Ge C."/>
            <person name="Shi H."/>
            <person name="Pan Z."/>
            <person name="Liu X."/>
        </authorList>
    </citation>
    <scope>NUCLEOTIDE SEQUENCE [LARGE SCALE GENOMIC DNA]</scope>
    <source>
        <strain evidence="4">DSM 9887</strain>
    </source>
</reference>
<proteinExistence type="predicted"/>
<feature type="transmembrane region" description="Helical" evidence="1">
    <location>
        <begin position="44"/>
        <end position="63"/>
    </location>
</feature>
<keyword evidence="5" id="KW-1185">Reference proteome</keyword>
<gene>
    <name evidence="3" type="ORF">ADS79_32715</name>
    <name evidence="2" type="ORF">BRE01_29440</name>
</gene>
<comment type="caution">
    <text evidence="3">The sequence shown here is derived from an EMBL/GenBank/DDBJ whole genome shotgun (WGS) entry which is preliminary data.</text>
</comment>
<dbReference type="Proteomes" id="UP000319578">
    <property type="component" value="Unassembled WGS sequence"/>
</dbReference>
<keyword evidence="1" id="KW-0812">Transmembrane</keyword>
<evidence type="ECO:0000256" key="1">
    <source>
        <dbReference type="SAM" id="Phobius"/>
    </source>
</evidence>
<dbReference type="EMBL" id="LGIQ01000017">
    <property type="protein sequence ID" value="KNB68728.1"/>
    <property type="molecule type" value="Genomic_DNA"/>
</dbReference>
<keyword evidence="1" id="KW-1133">Transmembrane helix</keyword>
<organism evidence="3 4">
    <name type="scientific">Brevibacillus reuszeri</name>
    <dbReference type="NCBI Taxonomy" id="54915"/>
    <lineage>
        <taxon>Bacteria</taxon>
        <taxon>Bacillati</taxon>
        <taxon>Bacillota</taxon>
        <taxon>Bacilli</taxon>
        <taxon>Bacillales</taxon>
        <taxon>Paenibacillaceae</taxon>
        <taxon>Brevibacillus</taxon>
    </lineage>
</organism>